<comment type="caution">
    <text evidence="1">The sequence shown here is derived from an EMBL/GenBank/DDBJ whole genome shotgun (WGS) entry which is preliminary data.</text>
</comment>
<evidence type="ECO:0000313" key="2">
    <source>
        <dbReference type="Proteomes" id="UP001530400"/>
    </source>
</evidence>
<accession>A0ABD3NQZ1</accession>
<organism evidence="1 2">
    <name type="scientific">Cyclotella atomus</name>
    <dbReference type="NCBI Taxonomy" id="382360"/>
    <lineage>
        <taxon>Eukaryota</taxon>
        <taxon>Sar</taxon>
        <taxon>Stramenopiles</taxon>
        <taxon>Ochrophyta</taxon>
        <taxon>Bacillariophyta</taxon>
        <taxon>Coscinodiscophyceae</taxon>
        <taxon>Thalassiosirophycidae</taxon>
        <taxon>Stephanodiscales</taxon>
        <taxon>Stephanodiscaceae</taxon>
        <taxon>Cyclotella</taxon>
    </lineage>
</organism>
<keyword evidence="2" id="KW-1185">Reference proteome</keyword>
<reference evidence="1 2" key="1">
    <citation type="submission" date="2024-10" db="EMBL/GenBank/DDBJ databases">
        <title>Updated reference genomes for cyclostephanoid diatoms.</title>
        <authorList>
            <person name="Roberts W.R."/>
            <person name="Alverson A.J."/>
        </authorList>
    </citation>
    <scope>NUCLEOTIDE SEQUENCE [LARGE SCALE GENOMIC DNA]</scope>
    <source>
        <strain evidence="1 2">AJA010-31</strain>
    </source>
</reference>
<dbReference type="EMBL" id="JALLPJ020001025">
    <property type="protein sequence ID" value="KAL3777828.1"/>
    <property type="molecule type" value="Genomic_DNA"/>
</dbReference>
<protein>
    <submittedName>
        <fullName evidence="1">Uncharacterized protein</fullName>
    </submittedName>
</protein>
<proteinExistence type="predicted"/>
<dbReference type="AlphaFoldDB" id="A0ABD3NQZ1"/>
<name>A0ABD3NQZ1_9STRA</name>
<dbReference type="Proteomes" id="UP001530400">
    <property type="component" value="Unassembled WGS sequence"/>
</dbReference>
<evidence type="ECO:0000313" key="1">
    <source>
        <dbReference type="EMBL" id="KAL3777828.1"/>
    </source>
</evidence>
<sequence>MPQLKEHYRIFLILERELWLQENSQFVATKSPAVANFELYADLPAQFPPRPQKYASLILSDDWFMKKSTDKELSSKAMASITSCWNSVQGEIHLYASTIAVIVSNRRDQIRLCFRSTQGQAKRDSLPVCQQRQQFQGQSASPSGVMTARSDVSASMPLLPFQAHHQARRANLSDMNSNRIAMYWELNRLSSFVAATWGFDLREEPSAIESGHAYCQPVGQLNNFNSGEEPDIKDFLEQQWDGIRAWADEFVNMAHEDVVEQYDEIDQNSTYVA</sequence>
<gene>
    <name evidence="1" type="ORF">ACHAWO_013048</name>
</gene>